<dbReference type="InterPro" id="IPR031505">
    <property type="entry name" value="DUF5098"/>
</dbReference>
<gene>
    <name evidence="2" type="ORF">VNE69_06145</name>
</gene>
<evidence type="ECO:0000313" key="3">
    <source>
        <dbReference type="Proteomes" id="UP001334084"/>
    </source>
</evidence>
<name>A0AAX4JD68_9MICR</name>
<dbReference type="Pfam" id="PF17023">
    <property type="entry name" value="DUF5098"/>
    <property type="match status" value="1"/>
</dbReference>
<protein>
    <submittedName>
        <fullName evidence="2">Coiled-coil Arf-GAP ANK repeat and PH domain-containing protein</fullName>
    </submittedName>
</protein>
<reference evidence="2" key="1">
    <citation type="journal article" date="2024" name="BMC Genomics">
        <title>Functional annotation of a divergent genome using sequence and structure-based similarity.</title>
        <authorList>
            <person name="Svedberg D."/>
            <person name="Winiger R.R."/>
            <person name="Berg A."/>
            <person name="Sharma H."/>
            <person name="Tellgren-Roth C."/>
            <person name="Debrunner-Vossbrinck B.A."/>
            <person name="Vossbrinck C.R."/>
            <person name="Barandun J."/>
        </authorList>
    </citation>
    <scope>NUCLEOTIDE SEQUENCE</scope>
    <source>
        <strain evidence="2">Illinois isolate</strain>
    </source>
</reference>
<dbReference type="Proteomes" id="UP001334084">
    <property type="component" value="Chromosome 6"/>
</dbReference>
<proteinExistence type="predicted"/>
<sequence>MDEVKRLIHYYQTLKTKIEFIRNYFECLDVVFKKSSDVLSRATQLPRDTEWNDTNLLNLVELSAKQKEMFDHASNSYIELFKELNDLENQVNEEILHIETNLSKVIEQEEQKNKELEKAKIAHLESWIMNKDPWITDICLKTAIKNITPPPYNYKENNDFVISGMKSMYTDKFLNIQDLYTQLLNKFCKEQKVLYSDLSEISHLKFSISHNTEKYYDVSSENGKEVNESKIINAYEEIMQNMNIDLSKKDINIYKNIEPIKYGMYKIKRGLTREWSIVFVSVTRSKFIHFFQIFNLNKICQKYSNLLNKLQNSNNKSIVSIFDSKKNLLNEFDEKNLLLLGDEIRDNIDKLINSLIITINLKDKIINLEKDKKLITVNEKEQNGISSLFGLNELKIKSFTLSSCYELYFSMKKNLEPEKSNITENEEISAPLEISKNIVVKIEEENPWTK</sequence>
<dbReference type="GeneID" id="90541642"/>
<organism evidence="2 3">
    <name type="scientific">Vairimorpha necatrix</name>
    <dbReference type="NCBI Taxonomy" id="6039"/>
    <lineage>
        <taxon>Eukaryota</taxon>
        <taxon>Fungi</taxon>
        <taxon>Fungi incertae sedis</taxon>
        <taxon>Microsporidia</taxon>
        <taxon>Nosematidae</taxon>
        <taxon>Vairimorpha</taxon>
    </lineage>
</organism>
<evidence type="ECO:0000313" key="2">
    <source>
        <dbReference type="EMBL" id="WUR03826.1"/>
    </source>
</evidence>
<keyword evidence="3" id="KW-1185">Reference proteome</keyword>
<keyword evidence="1" id="KW-0175">Coiled coil</keyword>
<dbReference type="KEGG" id="vnx:VNE69_06145"/>
<dbReference type="EMBL" id="CP142731">
    <property type="protein sequence ID" value="WUR03826.1"/>
    <property type="molecule type" value="Genomic_DNA"/>
</dbReference>
<dbReference type="RefSeq" id="XP_065329971.1">
    <property type="nucleotide sequence ID" value="XM_065473899.1"/>
</dbReference>
<evidence type="ECO:0000256" key="1">
    <source>
        <dbReference type="SAM" id="Coils"/>
    </source>
</evidence>
<feature type="coiled-coil region" evidence="1">
    <location>
        <begin position="70"/>
        <end position="126"/>
    </location>
</feature>
<accession>A0AAX4JD68</accession>
<dbReference type="AlphaFoldDB" id="A0AAX4JD68"/>